<gene>
    <name evidence="4" type="ORF">ETB97_004233</name>
</gene>
<proteinExistence type="predicted"/>
<dbReference type="AlphaFoldDB" id="A0A8H6AFF8"/>
<protein>
    <submittedName>
        <fullName evidence="4">Uncharacterized protein</fullName>
    </submittedName>
</protein>
<dbReference type="EMBL" id="SPNV01000020">
    <property type="protein sequence ID" value="KAF5865415.1"/>
    <property type="molecule type" value="Genomic_DNA"/>
</dbReference>
<feature type="transmembrane region" description="Helical" evidence="3">
    <location>
        <begin position="72"/>
        <end position="91"/>
    </location>
</feature>
<keyword evidence="1" id="KW-0813">Transport</keyword>
<keyword evidence="2" id="KW-0029">Amino-acid transport</keyword>
<evidence type="ECO:0000256" key="2">
    <source>
        <dbReference type="ARBA" id="ARBA00022970"/>
    </source>
</evidence>
<evidence type="ECO:0000256" key="1">
    <source>
        <dbReference type="ARBA" id="ARBA00022448"/>
    </source>
</evidence>
<sequence>MNEERMKYEDLENQPDLAKVTSNNEGQAIPMAAEDMTTERGLKSRHAQMLALGATLYHTSCKNFIGGHWNTSNFLTCYIGIPIFMVLYLGHRFIAARSEPRVCPASNVDLTSGLAEVVERETPTLNKDILKEMVPVIEVAF</sequence>
<dbReference type="GO" id="GO:0016020">
    <property type="term" value="C:membrane"/>
    <property type="evidence" value="ECO:0007669"/>
    <property type="project" value="TreeGrafter"/>
</dbReference>
<dbReference type="PANTHER" id="PTHR43341">
    <property type="entry name" value="AMINO ACID PERMEASE"/>
    <property type="match status" value="1"/>
</dbReference>
<organism evidence="4 5">
    <name type="scientific">Petromyces alliaceus</name>
    <name type="common">Aspergillus alliaceus</name>
    <dbReference type="NCBI Taxonomy" id="209559"/>
    <lineage>
        <taxon>Eukaryota</taxon>
        <taxon>Fungi</taxon>
        <taxon>Dikarya</taxon>
        <taxon>Ascomycota</taxon>
        <taxon>Pezizomycotina</taxon>
        <taxon>Eurotiomycetes</taxon>
        <taxon>Eurotiomycetidae</taxon>
        <taxon>Eurotiales</taxon>
        <taxon>Aspergillaceae</taxon>
        <taxon>Aspergillus</taxon>
        <taxon>Aspergillus subgen. Circumdati</taxon>
    </lineage>
</organism>
<dbReference type="Proteomes" id="UP000541154">
    <property type="component" value="Unassembled WGS sequence"/>
</dbReference>
<keyword evidence="3" id="KW-0812">Transmembrane</keyword>
<evidence type="ECO:0000256" key="3">
    <source>
        <dbReference type="SAM" id="Phobius"/>
    </source>
</evidence>
<evidence type="ECO:0000313" key="5">
    <source>
        <dbReference type="Proteomes" id="UP000541154"/>
    </source>
</evidence>
<accession>A0A8H6AFF8</accession>
<name>A0A8H6AFF8_PETAA</name>
<keyword evidence="3" id="KW-0472">Membrane</keyword>
<dbReference type="GO" id="GO:0015171">
    <property type="term" value="F:amino acid transmembrane transporter activity"/>
    <property type="evidence" value="ECO:0007669"/>
    <property type="project" value="TreeGrafter"/>
</dbReference>
<keyword evidence="3" id="KW-1133">Transmembrane helix</keyword>
<dbReference type="PANTHER" id="PTHR43341:SF1">
    <property type="entry name" value="GENERAL AMINO-ACID PERMEASE GAP1"/>
    <property type="match status" value="1"/>
</dbReference>
<reference evidence="4 5" key="1">
    <citation type="submission" date="2019-04" db="EMBL/GenBank/DDBJ databases">
        <title>Aspergillus burnettii sp. nov., novel species from soil in southeast Queensland.</title>
        <authorList>
            <person name="Gilchrist C.L.M."/>
            <person name="Pitt J.I."/>
            <person name="Lange L."/>
            <person name="Lacey H.J."/>
            <person name="Vuong D."/>
            <person name="Midgley D.J."/>
            <person name="Greenfield P."/>
            <person name="Bradbury M."/>
            <person name="Lacey E."/>
            <person name="Busk P.K."/>
            <person name="Pilgaard B."/>
            <person name="Chooi Y.H."/>
            <person name="Piggott A.M."/>
        </authorList>
    </citation>
    <scope>NUCLEOTIDE SEQUENCE [LARGE SCALE GENOMIC DNA]</scope>
    <source>
        <strain evidence="4 5">FRR 5400</strain>
    </source>
</reference>
<keyword evidence="5" id="KW-1185">Reference proteome</keyword>
<evidence type="ECO:0000313" key="4">
    <source>
        <dbReference type="EMBL" id="KAF5865415.1"/>
    </source>
</evidence>
<comment type="caution">
    <text evidence="4">The sequence shown here is derived from an EMBL/GenBank/DDBJ whole genome shotgun (WGS) entry which is preliminary data.</text>
</comment>
<dbReference type="InterPro" id="IPR050524">
    <property type="entry name" value="APC_YAT"/>
</dbReference>